<keyword evidence="1" id="KW-0812">Transmembrane</keyword>
<comment type="caution">
    <text evidence="2">The sequence shown here is derived from an EMBL/GenBank/DDBJ whole genome shotgun (WGS) entry which is preliminary data.</text>
</comment>
<reference evidence="2 3" key="1">
    <citation type="submission" date="2012-10" db="EMBL/GenBank/DDBJ databases">
        <authorList>
            <person name="Harkins D.M."/>
            <person name="Durkin A.S."/>
            <person name="Brinkac L.M."/>
            <person name="Selengut J.D."/>
            <person name="Sanka R."/>
            <person name="DePew J."/>
            <person name="Purushe J."/>
            <person name="Peacock S.J."/>
            <person name="Thaipadungpanit J."/>
            <person name="Wuthiekanun V.W."/>
            <person name="Day N.P."/>
            <person name="Vinetz J.M."/>
            <person name="Sutton G.G."/>
            <person name="Nelson W.C."/>
            <person name="Fouts D.E."/>
        </authorList>
    </citation>
    <scope>NUCLEOTIDE SEQUENCE [LARGE SCALE GENOMIC DNA]</scope>
    <source>
        <strain evidence="2 3">H1</strain>
    </source>
</reference>
<dbReference type="Proteomes" id="UP000006253">
    <property type="component" value="Unassembled WGS sequence"/>
</dbReference>
<proteinExistence type="predicted"/>
<name>A0A0E2B335_9LEPT</name>
<evidence type="ECO:0000313" key="3">
    <source>
        <dbReference type="Proteomes" id="UP000006253"/>
    </source>
</evidence>
<protein>
    <submittedName>
        <fullName evidence="2">Uncharacterized protein</fullName>
    </submittedName>
</protein>
<organism evidence="2 3">
    <name type="scientific">Leptospira kirschneri str. H1</name>
    <dbReference type="NCBI Taxonomy" id="1049966"/>
    <lineage>
        <taxon>Bacteria</taxon>
        <taxon>Pseudomonadati</taxon>
        <taxon>Spirochaetota</taxon>
        <taxon>Spirochaetia</taxon>
        <taxon>Leptospirales</taxon>
        <taxon>Leptospiraceae</taxon>
        <taxon>Leptospira</taxon>
    </lineage>
</organism>
<dbReference type="EMBL" id="AHMY02000048">
    <property type="protein sequence ID" value="EKO15194.1"/>
    <property type="molecule type" value="Genomic_DNA"/>
</dbReference>
<evidence type="ECO:0000313" key="2">
    <source>
        <dbReference type="EMBL" id="EKO15194.1"/>
    </source>
</evidence>
<keyword evidence="1" id="KW-0472">Membrane</keyword>
<keyword evidence="1" id="KW-1133">Transmembrane helix</keyword>
<dbReference type="AlphaFoldDB" id="A0A0E2B335"/>
<gene>
    <name evidence="2" type="ORF">LEP1GSC081_1059</name>
</gene>
<accession>A0A0E2B335</accession>
<dbReference type="RefSeq" id="WP_004765781.1">
    <property type="nucleotide sequence ID" value="NZ_AHMY02000048.1"/>
</dbReference>
<feature type="transmembrane region" description="Helical" evidence="1">
    <location>
        <begin position="6"/>
        <end position="24"/>
    </location>
</feature>
<evidence type="ECO:0000256" key="1">
    <source>
        <dbReference type="SAM" id="Phobius"/>
    </source>
</evidence>
<sequence length="202" mass="23612">MKKYKIQILLFSLMISIAGLLIFYKLNLNEIPNSIDSKNQTESEIQKVWIQFANSILTDDLKETKRLSTNCIYCPECLTNTPEEESRLEKYQDSNYDKLYSDLSYISIDTFLEKDKPLFLNAEIKTKLLNPNNYKIDLEDPIPDRFNRSCILSKEEFNSTKVYAVLVTVQKPTSNSEGDLQRKFTFIRTKKGLRFCEYLSIP</sequence>